<name>A0A2H9ZSS4_9ASPA</name>
<dbReference type="Proteomes" id="UP000236161">
    <property type="component" value="Unassembled WGS sequence"/>
</dbReference>
<dbReference type="EMBL" id="KZ454301">
    <property type="protein sequence ID" value="PKA46328.1"/>
    <property type="molecule type" value="Genomic_DNA"/>
</dbReference>
<gene>
    <name evidence="1" type="ORF">AXF42_Ash020852</name>
</gene>
<sequence>MRFDPIISSFKLHVAEGTLKYDIPFTLVSNLIHFDNILPQWGGVIKRRL</sequence>
<protein>
    <submittedName>
        <fullName evidence="1">Uncharacterized protein</fullName>
    </submittedName>
</protein>
<reference evidence="1 2" key="1">
    <citation type="journal article" date="2017" name="Nature">
        <title>The Apostasia genome and the evolution of orchids.</title>
        <authorList>
            <person name="Zhang G.Q."/>
            <person name="Liu K.W."/>
            <person name="Li Z."/>
            <person name="Lohaus R."/>
            <person name="Hsiao Y.Y."/>
            <person name="Niu S.C."/>
            <person name="Wang J.Y."/>
            <person name="Lin Y.C."/>
            <person name="Xu Q."/>
            <person name="Chen L.J."/>
            <person name="Yoshida K."/>
            <person name="Fujiwara S."/>
            <person name="Wang Z.W."/>
            <person name="Zhang Y.Q."/>
            <person name="Mitsuda N."/>
            <person name="Wang M."/>
            <person name="Liu G.H."/>
            <person name="Pecoraro L."/>
            <person name="Huang H.X."/>
            <person name="Xiao X.J."/>
            <person name="Lin M."/>
            <person name="Wu X.Y."/>
            <person name="Wu W.L."/>
            <person name="Chen Y.Y."/>
            <person name="Chang S.B."/>
            <person name="Sakamoto S."/>
            <person name="Ohme-Takagi M."/>
            <person name="Yagi M."/>
            <person name="Zeng S.J."/>
            <person name="Shen C.Y."/>
            <person name="Yeh C.M."/>
            <person name="Luo Y.B."/>
            <person name="Tsai W.C."/>
            <person name="Van de Peer Y."/>
            <person name="Liu Z.J."/>
        </authorList>
    </citation>
    <scope>NUCLEOTIDE SEQUENCE [LARGE SCALE GENOMIC DNA]</scope>
    <source>
        <strain evidence="2">cv. Shenzhen</strain>
        <tissue evidence="1">Stem</tissue>
    </source>
</reference>
<organism evidence="1 2">
    <name type="scientific">Apostasia shenzhenica</name>
    <dbReference type="NCBI Taxonomy" id="1088818"/>
    <lineage>
        <taxon>Eukaryota</taxon>
        <taxon>Viridiplantae</taxon>
        <taxon>Streptophyta</taxon>
        <taxon>Embryophyta</taxon>
        <taxon>Tracheophyta</taxon>
        <taxon>Spermatophyta</taxon>
        <taxon>Magnoliopsida</taxon>
        <taxon>Liliopsida</taxon>
        <taxon>Asparagales</taxon>
        <taxon>Orchidaceae</taxon>
        <taxon>Apostasioideae</taxon>
        <taxon>Apostasia</taxon>
    </lineage>
</organism>
<dbReference type="AlphaFoldDB" id="A0A2H9ZSS4"/>
<proteinExistence type="predicted"/>
<accession>A0A2H9ZSS4</accession>
<keyword evidence="2" id="KW-1185">Reference proteome</keyword>
<evidence type="ECO:0000313" key="1">
    <source>
        <dbReference type="EMBL" id="PKA46328.1"/>
    </source>
</evidence>
<evidence type="ECO:0000313" key="2">
    <source>
        <dbReference type="Proteomes" id="UP000236161"/>
    </source>
</evidence>